<dbReference type="InterPro" id="IPR050374">
    <property type="entry name" value="RRT5_SRSF_SR"/>
</dbReference>
<dbReference type="SUPFAM" id="SSF54928">
    <property type="entry name" value="RNA-binding domain, RBD"/>
    <property type="match status" value="2"/>
</dbReference>
<dbReference type="RefSeq" id="XP_016756912.1">
    <property type="nucleotide sequence ID" value="XM_016902757.1"/>
</dbReference>
<keyword evidence="5" id="KW-1185">Reference proteome</keyword>
<evidence type="ECO:0000313" key="4">
    <source>
        <dbReference type="EMBL" id="EMF08791.1"/>
    </source>
</evidence>
<reference evidence="4 5" key="1">
    <citation type="journal article" date="2012" name="PLoS Pathog.">
        <title>Diverse lifestyles and strategies of plant pathogenesis encoded in the genomes of eighteen Dothideomycetes fungi.</title>
        <authorList>
            <person name="Ohm R.A."/>
            <person name="Feau N."/>
            <person name="Henrissat B."/>
            <person name="Schoch C.L."/>
            <person name="Horwitz B.A."/>
            <person name="Barry K.W."/>
            <person name="Condon B.J."/>
            <person name="Copeland A.C."/>
            <person name="Dhillon B."/>
            <person name="Glaser F."/>
            <person name="Hesse C.N."/>
            <person name="Kosti I."/>
            <person name="LaButti K."/>
            <person name="Lindquist E.A."/>
            <person name="Lucas S."/>
            <person name="Salamov A.A."/>
            <person name="Bradshaw R.E."/>
            <person name="Ciuffetti L."/>
            <person name="Hamelin R.C."/>
            <person name="Kema G.H.J."/>
            <person name="Lawrence C."/>
            <person name="Scott J.A."/>
            <person name="Spatafora J.W."/>
            <person name="Turgeon B.G."/>
            <person name="de Wit P.J.G.M."/>
            <person name="Zhong S."/>
            <person name="Goodwin S.B."/>
            <person name="Grigoriev I.V."/>
        </authorList>
    </citation>
    <scope>NUCLEOTIDE SEQUENCE [LARGE SCALE GENOMIC DNA]</scope>
    <source>
        <strain evidence="4 5">SO2202</strain>
    </source>
</reference>
<dbReference type="Gene3D" id="3.30.70.330">
    <property type="match status" value="2"/>
</dbReference>
<evidence type="ECO:0000256" key="2">
    <source>
        <dbReference type="PROSITE-ProRule" id="PRU00176"/>
    </source>
</evidence>
<dbReference type="GO" id="GO:0005737">
    <property type="term" value="C:cytoplasm"/>
    <property type="evidence" value="ECO:0007669"/>
    <property type="project" value="TreeGrafter"/>
</dbReference>
<proteinExistence type="predicted"/>
<dbReference type="PROSITE" id="PS50102">
    <property type="entry name" value="RRM"/>
    <property type="match status" value="1"/>
</dbReference>
<dbReference type="HOGENOM" id="CLU_885628_0_0_1"/>
<dbReference type="InterPro" id="IPR035979">
    <property type="entry name" value="RBD_domain_sf"/>
</dbReference>
<dbReference type="GO" id="GO:1990904">
    <property type="term" value="C:ribonucleoprotein complex"/>
    <property type="evidence" value="ECO:0007669"/>
    <property type="project" value="TreeGrafter"/>
</dbReference>
<dbReference type="AlphaFoldDB" id="M3CYP8"/>
<dbReference type="SMART" id="SM00360">
    <property type="entry name" value="RRM"/>
    <property type="match status" value="2"/>
</dbReference>
<dbReference type="Pfam" id="PF00076">
    <property type="entry name" value="RRM_1"/>
    <property type="match status" value="1"/>
</dbReference>
<dbReference type="STRING" id="692275.M3CYP8"/>
<dbReference type="CDD" id="cd00590">
    <property type="entry name" value="RRM_SF"/>
    <property type="match status" value="1"/>
</dbReference>
<name>M3CYP8_SPHMS</name>
<dbReference type="GeneID" id="27899894"/>
<protein>
    <recommendedName>
        <fullName evidence="3">RRM domain-containing protein</fullName>
    </recommendedName>
</protein>
<gene>
    <name evidence="4" type="ORF">SEPMUDRAFT_136150</name>
</gene>
<sequence length="358" mass="39472">MSASAMAPGGQRNKGPYFLHIEGLPKRFTWQDLKDLIRQQAAHGVWTEMAVYANGSAAGTGHARVQRTDEAIRLYKYLTEGRHEGRQLKVHLWDITAMPAQFKACNCEAGSPTHPPNISSQGTRFFQMAMASDWQRVMPPSPMADPRAYPIPPMSNYPSSQVVNAMPAPMQPLPQQQPTQEQIIAAMSAMGLNPRDPVHIGQFRQGYLRQQQQQMVPMNTRPSVYTGNAAGLPVNVRQGTIRTEARGVFVSGLNYRASEKDIKAHFCEAGQIVKVADLRMDASTKKSKGNCTIQYTSAAEAQKAIELFHKKVFMSMRLNVREDKSRVAIDAPPTSTANSPPSRSLAGPIIVNGSQVRC</sequence>
<keyword evidence="1 2" id="KW-0694">RNA-binding</keyword>
<dbReference type="PANTHER" id="PTHR23003">
    <property type="entry name" value="RNA RECOGNITION MOTIF RRM DOMAIN CONTAINING PROTEIN"/>
    <property type="match status" value="1"/>
</dbReference>
<dbReference type="InterPro" id="IPR000504">
    <property type="entry name" value="RRM_dom"/>
</dbReference>
<dbReference type="PANTHER" id="PTHR23003:SF3">
    <property type="entry name" value="FI21236P1-RELATED"/>
    <property type="match status" value="1"/>
</dbReference>
<accession>M3CYP8</accession>
<dbReference type="EMBL" id="KB456270">
    <property type="protein sequence ID" value="EMF08791.1"/>
    <property type="molecule type" value="Genomic_DNA"/>
</dbReference>
<dbReference type="OMA" id="ASGMNHE"/>
<organism evidence="4 5">
    <name type="scientific">Sphaerulina musiva (strain SO2202)</name>
    <name type="common">Poplar stem canker fungus</name>
    <name type="synonym">Septoria musiva</name>
    <dbReference type="NCBI Taxonomy" id="692275"/>
    <lineage>
        <taxon>Eukaryota</taxon>
        <taxon>Fungi</taxon>
        <taxon>Dikarya</taxon>
        <taxon>Ascomycota</taxon>
        <taxon>Pezizomycotina</taxon>
        <taxon>Dothideomycetes</taxon>
        <taxon>Dothideomycetidae</taxon>
        <taxon>Mycosphaerellales</taxon>
        <taxon>Mycosphaerellaceae</taxon>
        <taxon>Sphaerulina</taxon>
    </lineage>
</organism>
<dbReference type="InterPro" id="IPR012677">
    <property type="entry name" value="Nucleotide-bd_a/b_plait_sf"/>
</dbReference>
<feature type="domain" description="RRM" evidence="3">
    <location>
        <begin position="246"/>
        <end position="325"/>
    </location>
</feature>
<dbReference type="eggNOG" id="ENOG502SU10">
    <property type="taxonomic scope" value="Eukaryota"/>
</dbReference>
<evidence type="ECO:0000313" key="5">
    <source>
        <dbReference type="Proteomes" id="UP000016931"/>
    </source>
</evidence>
<dbReference type="GO" id="GO:0005634">
    <property type="term" value="C:nucleus"/>
    <property type="evidence" value="ECO:0007669"/>
    <property type="project" value="TreeGrafter"/>
</dbReference>
<dbReference type="OrthoDB" id="1049195at2759"/>
<dbReference type="Proteomes" id="UP000016931">
    <property type="component" value="Unassembled WGS sequence"/>
</dbReference>
<evidence type="ECO:0000259" key="3">
    <source>
        <dbReference type="PROSITE" id="PS50102"/>
    </source>
</evidence>
<evidence type="ECO:0000256" key="1">
    <source>
        <dbReference type="ARBA" id="ARBA00022884"/>
    </source>
</evidence>
<dbReference type="GO" id="GO:0003729">
    <property type="term" value="F:mRNA binding"/>
    <property type="evidence" value="ECO:0007669"/>
    <property type="project" value="TreeGrafter"/>
</dbReference>